<gene>
    <name evidence="7" type="ORF">GCM10009560_42200</name>
</gene>
<dbReference type="Proteomes" id="UP001501578">
    <property type="component" value="Unassembled WGS sequence"/>
</dbReference>
<feature type="transmembrane region" description="Helical" evidence="6">
    <location>
        <begin position="23"/>
        <end position="42"/>
    </location>
</feature>
<proteinExistence type="predicted"/>
<feature type="transmembrane region" description="Helical" evidence="6">
    <location>
        <begin position="195"/>
        <end position="217"/>
    </location>
</feature>
<keyword evidence="5 6" id="KW-0472">Membrane</keyword>
<evidence type="ECO:0000256" key="3">
    <source>
        <dbReference type="ARBA" id="ARBA00022692"/>
    </source>
</evidence>
<comment type="caution">
    <text evidence="7">The sequence shown here is derived from an EMBL/GenBank/DDBJ whole genome shotgun (WGS) entry which is preliminary data.</text>
</comment>
<feature type="transmembrane region" description="Helical" evidence="6">
    <location>
        <begin position="54"/>
        <end position="74"/>
    </location>
</feature>
<sequence length="320" mass="34161">MAAPTAGKPAPGVRSTFVSYARLVKFQFVLDFCLALVVAWTALPPEAKFSGQTYLVLLTFVLGQIGVLSAVMSLDDVTGIKDGSDQANYLHGDQSRLRPLSRKPLLTGALSVSHAARFGYLSIAWGVLWWTVTALIAPHPAPWAILVAALLLTSSVQYSWGLKLSYRGLGEALLLLCPAAFVVAPYGFLTGELPALVAVCALLFGFGQLMIGAYSNTNDIEGDAAVGRRTVAVLTSPRGNRVFLGCVTTANLALIVLPPAVGWVPWWFPLVLLPVVVLRVRQYGSFLSNGNPLLARKRGVVVFRTTVVCLLAAGLLHSGF</sequence>
<evidence type="ECO:0000256" key="5">
    <source>
        <dbReference type="ARBA" id="ARBA00023136"/>
    </source>
</evidence>
<dbReference type="Pfam" id="PF01040">
    <property type="entry name" value="UbiA"/>
    <property type="match status" value="1"/>
</dbReference>
<accession>A0ABN1PXE9</accession>
<keyword evidence="8" id="KW-1185">Reference proteome</keyword>
<feature type="transmembrane region" description="Helical" evidence="6">
    <location>
        <begin position="172"/>
        <end position="189"/>
    </location>
</feature>
<keyword evidence="3 6" id="KW-0812">Transmembrane</keyword>
<dbReference type="PANTHER" id="PTHR13929">
    <property type="entry name" value="1,4-DIHYDROXY-2-NAPHTHOATE OCTAPRENYLTRANSFERASE"/>
    <property type="match status" value="1"/>
</dbReference>
<keyword evidence="4 6" id="KW-1133">Transmembrane helix</keyword>
<evidence type="ECO:0000256" key="4">
    <source>
        <dbReference type="ARBA" id="ARBA00022989"/>
    </source>
</evidence>
<dbReference type="PANTHER" id="PTHR13929:SF0">
    <property type="entry name" value="UBIA PRENYLTRANSFERASE DOMAIN-CONTAINING PROTEIN 1"/>
    <property type="match status" value="1"/>
</dbReference>
<feature type="transmembrane region" description="Helical" evidence="6">
    <location>
        <begin position="301"/>
        <end position="319"/>
    </location>
</feature>
<dbReference type="InterPro" id="IPR000537">
    <property type="entry name" value="UbiA_prenyltransferase"/>
</dbReference>
<name>A0ABN1PXE9_9ACTN</name>
<evidence type="ECO:0000256" key="2">
    <source>
        <dbReference type="ARBA" id="ARBA00022679"/>
    </source>
</evidence>
<evidence type="ECO:0000256" key="6">
    <source>
        <dbReference type="SAM" id="Phobius"/>
    </source>
</evidence>
<evidence type="ECO:0000256" key="1">
    <source>
        <dbReference type="ARBA" id="ARBA00004141"/>
    </source>
</evidence>
<dbReference type="RefSeq" id="WP_343951646.1">
    <property type="nucleotide sequence ID" value="NZ_BAAAHQ010000022.1"/>
</dbReference>
<protein>
    <recommendedName>
        <fullName evidence="9">1,4-dihydroxy-2-naphthoate prenyltransferase</fullName>
    </recommendedName>
</protein>
<feature type="transmembrane region" description="Helical" evidence="6">
    <location>
        <begin position="143"/>
        <end position="160"/>
    </location>
</feature>
<organism evidence="7 8">
    <name type="scientific">Nonomuraea longicatena</name>
    <dbReference type="NCBI Taxonomy" id="83682"/>
    <lineage>
        <taxon>Bacteria</taxon>
        <taxon>Bacillati</taxon>
        <taxon>Actinomycetota</taxon>
        <taxon>Actinomycetes</taxon>
        <taxon>Streptosporangiales</taxon>
        <taxon>Streptosporangiaceae</taxon>
        <taxon>Nonomuraea</taxon>
    </lineage>
</organism>
<dbReference type="EMBL" id="BAAAHQ010000022">
    <property type="protein sequence ID" value="GAA0934717.1"/>
    <property type="molecule type" value="Genomic_DNA"/>
</dbReference>
<feature type="transmembrane region" description="Helical" evidence="6">
    <location>
        <begin position="118"/>
        <end position="137"/>
    </location>
</feature>
<evidence type="ECO:0000313" key="8">
    <source>
        <dbReference type="Proteomes" id="UP001501578"/>
    </source>
</evidence>
<reference evidence="7 8" key="1">
    <citation type="journal article" date="2019" name="Int. J. Syst. Evol. Microbiol.">
        <title>The Global Catalogue of Microorganisms (GCM) 10K type strain sequencing project: providing services to taxonomists for standard genome sequencing and annotation.</title>
        <authorList>
            <consortium name="The Broad Institute Genomics Platform"/>
            <consortium name="The Broad Institute Genome Sequencing Center for Infectious Disease"/>
            <person name="Wu L."/>
            <person name="Ma J."/>
        </authorList>
    </citation>
    <scope>NUCLEOTIDE SEQUENCE [LARGE SCALE GENOMIC DNA]</scope>
    <source>
        <strain evidence="7 8">JCM 11136</strain>
    </source>
</reference>
<dbReference type="InterPro" id="IPR026046">
    <property type="entry name" value="UBIAD1"/>
</dbReference>
<evidence type="ECO:0000313" key="7">
    <source>
        <dbReference type="EMBL" id="GAA0934717.1"/>
    </source>
</evidence>
<evidence type="ECO:0008006" key="9">
    <source>
        <dbReference type="Google" id="ProtNLM"/>
    </source>
</evidence>
<comment type="subcellular location">
    <subcellularLocation>
        <location evidence="1">Membrane</location>
        <topology evidence="1">Multi-pass membrane protein</topology>
    </subcellularLocation>
</comment>
<keyword evidence="2" id="KW-0808">Transferase</keyword>
<feature type="transmembrane region" description="Helical" evidence="6">
    <location>
        <begin position="263"/>
        <end position="280"/>
    </location>
</feature>
<feature type="transmembrane region" description="Helical" evidence="6">
    <location>
        <begin position="238"/>
        <end position="257"/>
    </location>
</feature>